<gene>
    <name evidence="11" type="ORF">FOB60_003657</name>
</gene>
<name>A0A8X7NK45_CANPA</name>
<dbReference type="Pfam" id="PF05021">
    <property type="entry name" value="NPL4"/>
    <property type="match status" value="1"/>
</dbReference>
<evidence type="ECO:0000256" key="3">
    <source>
        <dbReference type="ARBA" id="ARBA00004556"/>
    </source>
</evidence>
<comment type="similarity">
    <text evidence="4">Belongs to the NPL4 family.</text>
</comment>
<dbReference type="GO" id="GO:0051028">
    <property type="term" value="P:mRNA transport"/>
    <property type="evidence" value="ECO:0007669"/>
    <property type="project" value="UniProtKB-KW"/>
</dbReference>
<feature type="domain" description="MPN" evidence="10">
    <location>
        <begin position="80"/>
        <end position="151"/>
    </location>
</feature>
<accession>A0A8X7NK45</accession>
<evidence type="ECO:0000256" key="2">
    <source>
        <dbReference type="ARBA" id="ARBA00004397"/>
    </source>
</evidence>
<dbReference type="OrthoDB" id="10251089at2759"/>
<dbReference type="PROSITE" id="PS50249">
    <property type="entry name" value="MPN"/>
    <property type="match status" value="1"/>
</dbReference>
<evidence type="ECO:0000313" key="11">
    <source>
        <dbReference type="EMBL" id="KAF6050989.1"/>
    </source>
</evidence>
<protein>
    <recommendedName>
        <fullName evidence="5">Nuclear protein localization protein 4</fullName>
    </recommendedName>
</protein>
<dbReference type="GO" id="GO:0005789">
    <property type="term" value="C:endoplasmic reticulum membrane"/>
    <property type="evidence" value="ECO:0007669"/>
    <property type="project" value="UniProtKB-SubCell"/>
</dbReference>
<dbReference type="PANTHER" id="PTHR12710:SF0">
    <property type="entry name" value="NUCLEAR PROTEIN LOCALIZATION PROTEIN 4 HOMOLOG"/>
    <property type="match status" value="1"/>
</dbReference>
<dbReference type="GO" id="GO:0048471">
    <property type="term" value="C:perinuclear region of cytoplasm"/>
    <property type="evidence" value="ECO:0007669"/>
    <property type="project" value="UniProtKB-SubCell"/>
</dbReference>
<evidence type="ECO:0000256" key="6">
    <source>
        <dbReference type="ARBA" id="ARBA00022816"/>
    </source>
</evidence>
<evidence type="ECO:0000313" key="12">
    <source>
        <dbReference type="Proteomes" id="UP000590412"/>
    </source>
</evidence>
<comment type="caution">
    <text evidence="11">The sequence shown here is derived from an EMBL/GenBank/DDBJ whole genome shotgun (WGS) entry which is preliminary data.</text>
</comment>
<evidence type="ECO:0000256" key="9">
    <source>
        <dbReference type="ARBA" id="ARBA00023010"/>
    </source>
</evidence>
<dbReference type="EMBL" id="JABWAB010000005">
    <property type="protein sequence ID" value="KAF6050989.1"/>
    <property type="molecule type" value="Genomic_DNA"/>
</dbReference>
<dbReference type="GO" id="GO:0015031">
    <property type="term" value="P:protein transport"/>
    <property type="evidence" value="ECO:0007669"/>
    <property type="project" value="UniProtKB-KW"/>
</dbReference>
<dbReference type="GO" id="GO:0006511">
    <property type="term" value="P:ubiquitin-dependent protein catabolic process"/>
    <property type="evidence" value="ECO:0007669"/>
    <property type="project" value="InterPro"/>
</dbReference>
<keyword evidence="6" id="KW-0509">mRNA transport</keyword>
<dbReference type="Pfam" id="PF05020">
    <property type="entry name" value="zf-NPL4"/>
    <property type="match status" value="2"/>
</dbReference>
<keyword evidence="7" id="KW-0256">Endoplasmic reticulum</keyword>
<evidence type="ECO:0000256" key="4">
    <source>
        <dbReference type="ARBA" id="ARBA00011025"/>
    </source>
</evidence>
<reference evidence="11" key="1">
    <citation type="submission" date="2020-03" db="EMBL/GenBank/DDBJ databases">
        <title>FDA dAtabase for Regulatory Grade micrObial Sequences (FDA-ARGOS): Supporting development and validation of Infectious Disease Dx tests.</title>
        <authorList>
            <person name="Campos J."/>
            <person name="Goldberg B."/>
            <person name="Tallon L."/>
            <person name="Sadzewicz L."/>
            <person name="Vavikolanu K."/>
            <person name="Mehta A."/>
            <person name="Aluvathingal J."/>
            <person name="Nadendla S."/>
            <person name="Nandy P."/>
            <person name="Geyer C."/>
            <person name="Yan Y."/>
            <person name="Sichtig H."/>
        </authorList>
    </citation>
    <scope>NUCLEOTIDE SEQUENCE [LARGE SCALE GENOMIC DNA]</scope>
    <source>
        <strain evidence="11">FDAARGOS_652</strain>
    </source>
</reference>
<dbReference type="InterPro" id="IPR007716">
    <property type="entry name" value="NPL4_Zn-bd_put"/>
</dbReference>
<dbReference type="AlphaFoldDB" id="A0A8X7NK45"/>
<evidence type="ECO:0000259" key="10">
    <source>
        <dbReference type="PROSITE" id="PS50249"/>
    </source>
</evidence>
<organism evidence="11 12">
    <name type="scientific">Candida parapsilosis</name>
    <name type="common">Yeast</name>
    <dbReference type="NCBI Taxonomy" id="5480"/>
    <lineage>
        <taxon>Eukaryota</taxon>
        <taxon>Fungi</taxon>
        <taxon>Dikarya</taxon>
        <taxon>Ascomycota</taxon>
        <taxon>Saccharomycotina</taxon>
        <taxon>Pichiomycetes</taxon>
        <taxon>Debaryomycetaceae</taxon>
        <taxon>Candida/Lodderomyces clade</taxon>
        <taxon>Candida</taxon>
    </lineage>
</organism>
<proteinExistence type="inferred from homology"/>
<keyword evidence="8" id="KW-0813">Transport</keyword>
<evidence type="ECO:0000256" key="8">
    <source>
        <dbReference type="ARBA" id="ARBA00022927"/>
    </source>
</evidence>
<dbReference type="GO" id="GO:0031625">
    <property type="term" value="F:ubiquitin protein ligase binding"/>
    <property type="evidence" value="ECO:0007669"/>
    <property type="project" value="TreeGrafter"/>
</dbReference>
<comment type="subcellular location">
    <subcellularLocation>
        <location evidence="3">Cytoplasm</location>
        <location evidence="3">Perinuclear region</location>
    </subcellularLocation>
    <subcellularLocation>
        <location evidence="2">Endoplasmic reticulum membrane</location>
        <topology evidence="2">Peripheral membrane protein</topology>
        <orientation evidence="2">Cytoplasmic side</orientation>
    </subcellularLocation>
    <subcellularLocation>
        <location evidence="1">Nucleus membrane</location>
        <topology evidence="1">Peripheral membrane protein</topology>
        <orientation evidence="1">Cytoplasmic side</orientation>
    </subcellularLocation>
</comment>
<evidence type="ECO:0000256" key="7">
    <source>
        <dbReference type="ARBA" id="ARBA00022824"/>
    </source>
</evidence>
<sequence length="151" mass="17597">MIQRPISSMCCHGSKGMCEYCSPLSPWDESYRKEHSIKHISYHVYLSQQMAQPYPRGICSKCQPPPITLQLQKFRMIKHLEYTSHSILNDFINVWRVSGVQRFGYLYGRYEKFEKVPMGIKAVVEPPQSDELDGVALSDWPYEQLVDEKCC</sequence>
<dbReference type="InterPro" id="IPR007717">
    <property type="entry name" value="NPL4_C"/>
</dbReference>
<dbReference type="Proteomes" id="UP000590412">
    <property type="component" value="Unassembled WGS sequence"/>
</dbReference>
<dbReference type="InterPro" id="IPR037518">
    <property type="entry name" value="MPN"/>
</dbReference>
<dbReference type="InterPro" id="IPR016563">
    <property type="entry name" value="Npl4"/>
</dbReference>
<evidence type="ECO:0000256" key="1">
    <source>
        <dbReference type="ARBA" id="ARBA00004335"/>
    </source>
</evidence>
<dbReference type="PANTHER" id="PTHR12710">
    <property type="entry name" value="NUCLEAR PROTEIN LOCALIZATION 4"/>
    <property type="match status" value="1"/>
</dbReference>
<keyword evidence="8" id="KW-0653">Protein transport</keyword>
<dbReference type="GO" id="GO:0031965">
    <property type="term" value="C:nuclear membrane"/>
    <property type="evidence" value="ECO:0007669"/>
    <property type="project" value="UniProtKB-SubCell"/>
</dbReference>
<evidence type="ECO:0000256" key="5">
    <source>
        <dbReference type="ARBA" id="ARBA00019709"/>
    </source>
</evidence>
<keyword evidence="9" id="KW-0811">Translocation</keyword>
<dbReference type="GO" id="GO:0043130">
    <property type="term" value="F:ubiquitin binding"/>
    <property type="evidence" value="ECO:0007669"/>
    <property type="project" value="TreeGrafter"/>
</dbReference>